<evidence type="ECO:0000313" key="8">
    <source>
        <dbReference type="EMBL" id="ONH23897.1"/>
    </source>
</evidence>
<evidence type="ECO:0000256" key="4">
    <source>
        <dbReference type="ARBA" id="ARBA00023002"/>
    </source>
</evidence>
<dbReference type="GO" id="GO:0006707">
    <property type="term" value="P:cholesterol catabolic process"/>
    <property type="evidence" value="ECO:0007669"/>
    <property type="project" value="TreeGrafter"/>
</dbReference>
<dbReference type="InterPro" id="IPR002397">
    <property type="entry name" value="Cyt_P450_B"/>
</dbReference>
<dbReference type="EMBL" id="MOMC01000078">
    <property type="protein sequence ID" value="ONH23897.1"/>
    <property type="molecule type" value="Genomic_DNA"/>
</dbReference>
<dbReference type="GO" id="GO:0008395">
    <property type="term" value="F:steroid hydroxylase activity"/>
    <property type="evidence" value="ECO:0007669"/>
    <property type="project" value="TreeGrafter"/>
</dbReference>
<evidence type="ECO:0000256" key="6">
    <source>
        <dbReference type="ARBA" id="ARBA00023033"/>
    </source>
</evidence>
<dbReference type="Gene3D" id="1.10.630.10">
    <property type="entry name" value="Cytochrome P450"/>
    <property type="match status" value="1"/>
</dbReference>
<keyword evidence="6 7" id="KW-0503">Monooxygenase</keyword>
<keyword evidence="3 7" id="KW-0479">Metal-binding</keyword>
<comment type="caution">
    <text evidence="8">The sequence shown here is derived from an EMBL/GenBank/DDBJ whole genome shotgun (WGS) entry which is preliminary data.</text>
</comment>
<sequence length="399" mass="45003">MRAGDLYYDPYDVEIDADPYPVYRRLRDEAPLYHNERLDFWGLSRYEDVVAALKDLRRLTSTRGDILEVVKAAPVMPPGIFINEDPPLHTIHRALVSRMFTPKKIRALEEKVRAFCAACLDPLVGEERFDFVLDIGAELPMRTIGMLFGIPDSEQASLRSTAQRALRNQPGRPLPVTKEKYFDGGNYGEYVKWRVDNPSDDIITELLTLEFTDLSGTVRRLTRQEVQIFVGVIAGAGVETTGRLFGWMGKVLAEHPDQRAELVADPALIPRAVEELLRYEPPGPHVARYVTEDVEFYGQTVPAGSALLLMLSSANHDERQFLDPEQFDIHRDISQHVTFGHGVHFCLGAGLARLEGRIALEEVLKRWPDWEVDLSAARRAPTSTVRGWDSMPALIGRSV</sequence>
<dbReference type="OrthoDB" id="502624at2"/>
<keyword evidence="4 7" id="KW-0560">Oxidoreductase</keyword>
<dbReference type="PRINTS" id="PR00385">
    <property type="entry name" value="P450"/>
</dbReference>
<dbReference type="GO" id="GO:0036199">
    <property type="term" value="F:cholest-4-en-3-one 26-monooxygenase activity"/>
    <property type="evidence" value="ECO:0007669"/>
    <property type="project" value="TreeGrafter"/>
</dbReference>
<evidence type="ECO:0000256" key="7">
    <source>
        <dbReference type="RuleBase" id="RU000461"/>
    </source>
</evidence>
<dbReference type="PROSITE" id="PS00086">
    <property type="entry name" value="CYTOCHROME_P450"/>
    <property type="match status" value="1"/>
</dbReference>
<dbReference type="GO" id="GO:0020037">
    <property type="term" value="F:heme binding"/>
    <property type="evidence" value="ECO:0007669"/>
    <property type="project" value="InterPro"/>
</dbReference>
<dbReference type="RefSeq" id="WP_076821154.1">
    <property type="nucleotide sequence ID" value="NZ_MOMC01000078.1"/>
</dbReference>
<dbReference type="InterPro" id="IPR001128">
    <property type="entry name" value="Cyt_P450"/>
</dbReference>
<dbReference type="SUPFAM" id="SSF48264">
    <property type="entry name" value="Cytochrome P450"/>
    <property type="match status" value="1"/>
</dbReference>
<comment type="similarity">
    <text evidence="1 7">Belongs to the cytochrome P450 family.</text>
</comment>
<keyword evidence="2 7" id="KW-0349">Heme</keyword>
<dbReference type="PRINTS" id="PR00359">
    <property type="entry name" value="BP450"/>
</dbReference>
<gene>
    <name evidence="8" type="ORF">BL253_31715</name>
</gene>
<dbReference type="Proteomes" id="UP000188929">
    <property type="component" value="Unassembled WGS sequence"/>
</dbReference>
<dbReference type="InterPro" id="IPR036396">
    <property type="entry name" value="Cyt_P450_sf"/>
</dbReference>
<protein>
    <submittedName>
        <fullName evidence="8">Cytochrome</fullName>
    </submittedName>
</protein>
<keyword evidence="5 7" id="KW-0408">Iron</keyword>
<evidence type="ECO:0000313" key="9">
    <source>
        <dbReference type="Proteomes" id="UP000188929"/>
    </source>
</evidence>
<dbReference type="AlphaFoldDB" id="A0A1V2I1R8"/>
<evidence type="ECO:0000256" key="5">
    <source>
        <dbReference type="ARBA" id="ARBA00023004"/>
    </source>
</evidence>
<dbReference type="FunFam" id="1.10.630.10:FF:000018">
    <property type="entry name" value="Cytochrome P450 monooxygenase"/>
    <property type="match status" value="1"/>
</dbReference>
<reference evidence="9" key="1">
    <citation type="submission" date="2016-10" db="EMBL/GenBank/DDBJ databases">
        <title>Frankia sp. NRRL B-16386 Genome sequencing.</title>
        <authorList>
            <person name="Ghodhbane-Gtari F."/>
            <person name="Swanson E."/>
            <person name="Gueddou A."/>
            <person name="Hezbri K."/>
            <person name="Ktari K."/>
            <person name="Nouioui I."/>
            <person name="Morris K."/>
            <person name="Simpson S."/>
            <person name="Abebe-Akele F."/>
            <person name="Thomas K."/>
            <person name="Gtari M."/>
            <person name="Tisa L.S."/>
        </authorList>
    </citation>
    <scope>NUCLEOTIDE SEQUENCE [LARGE SCALE GENOMIC DNA]</scope>
    <source>
        <strain evidence="9">NRRL B-16386</strain>
    </source>
</reference>
<keyword evidence="9" id="KW-1185">Reference proteome</keyword>
<dbReference type="PANTHER" id="PTHR46696">
    <property type="entry name" value="P450, PUTATIVE (EUROFUNG)-RELATED"/>
    <property type="match status" value="1"/>
</dbReference>
<evidence type="ECO:0000256" key="1">
    <source>
        <dbReference type="ARBA" id="ARBA00010617"/>
    </source>
</evidence>
<dbReference type="STRING" id="1834516.BL253_31715"/>
<dbReference type="Pfam" id="PF00067">
    <property type="entry name" value="p450"/>
    <property type="match status" value="1"/>
</dbReference>
<dbReference type="InterPro" id="IPR017972">
    <property type="entry name" value="Cyt_P450_CS"/>
</dbReference>
<accession>A0A1V2I1R8</accession>
<dbReference type="PANTHER" id="PTHR46696:SF4">
    <property type="entry name" value="BIOTIN BIOSYNTHESIS CYTOCHROME P450"/>
    <property type="match status" value="1"/>
</dbReference>
<organism evidence="8 9">
    <name type="scientific">Pseudofrankia asymbiotica</name>
    <dbReference type="NCBI Taxonomy" id="1834516"/>
    <lineage>
        <taxon>Bacteria</taxon>
        <taxon>Bacillati</taxon>
        <taxon>Actinomycetota</taxon>
        <taxon>Actinomycetes</taxon>
        <taxon>Frankiales</taxon>
        <taxon>Frankiaceae</taxon>
        <taxon>Pseudofrankia</taxon>
    </lineage>
</organism>
<evidence type="ECO:0000256" key="3">
    <source>
        <dbReference type="ARBA" id="ARBA00022723"/>
    </source>
</evidence>
<dbReference type="GO" id="GO:0005506">
    <property type="term" value="F:iron ion binding"/>
    <property type="evidence" value="ECO:0007669"/>
    <property type="project" value="InterPro"/>
</dbReference>
<dbReference type="CDD" id="cd11078">
    <property type="entry name" value="CYP130-like"/>
    <property type="match status" value="1"/>
</dbReference>
<evidence type="ECO:0000256" key="2">
    <source>
        <dbReference type="ARBA" id="ARBA00022617"/>
    </source>
</evidence>
<proteinExistence type="inferred from homology"/>
<name>A0A1V2I1R8_9ACTN</name>